<keyword evidence="8" id="KW-1185">Reference proteome</keyword>
<evidence type="ECO:0000313" key="8">
    <source>
        <dbReference type="Proteomes" id="UP001597079"/>
    </source>
</evidence>
<organism evidence="7 8">
    <name type="scientific">Alicyclobacillus fodiniaquatilis</name>
    <dbReference type="NCBI Taxonomy" id="1661150"/>
    <lineage>
        <taxon>Bacteria</taxon>
        <taxon>Bacillati</taxon>
        <taxon>Bacillota</taxon>
        <taxon>Bacilli</taxon>
        <taxon>Bacillales</taxon>
        <taxon>Alicyclobacillaceae</taxon>
        <taxon>Alicyclobacillus</taxon>
    </lineage>
</organism>
<evidence type="ECO:0000313" key="7">
    <source>
        <dbReference type="EMBL" id="MFD1675576.1"/>
    </source>
</evidence>
<dbReference type="Proteomes" id="UP001597079">
    <property type="component" value="Unassembled WGS sequence"/>
</dbReference>
<dbReference type="InterPro" id="IPR048773">
    <property type="entry name" value="SOGP_C"/>
</dbReference>
<proteinExistence type="predicted"/>
<feature type="domain" description="Glycoside phosphorylase C-terminal" evidence="5">
    <location>
        <begin position="1024"/>
        <end position="1112"/>
    </location>
</feature>
<dbReference type="RefSeq" id="WP_377943456.1">
    <property type="nucleotide sequence ID" value="NZ_JBHUCX010000029.1"/>
</dbReference>
<feature type="domain" description="Glycosyl hydrolase 94 catalytic" evidence="3">
    <location>
        <begin position="684"/>
        <end position="959"/>
    </location>
</feature>
<dbReference type="EMBL" id="JBHUCX010000029">
    <property type="protein sequence ID" value="MFD1675576.1"/>
    <property type="molecule type" value="Genomic_DNA"/>
</dbReference>
<gene>
    <name evidence="7" type="ORF">ACFSB2_12810</name>
</gene>
<name>A0ABW4JIL7_9BACL</name>
<dbReference type="Pfam" id="PF17167">
    <property type="entry name" value="Glyco_hydro_94"/>
    <property type="match status" value="1"/>
</dbReference>
<dbReference type="InterPro" id="IPR053831">
    <property type="entry name" value="SOGP_N"/>
</dbReference>
<dbReference type="InterPro" id="IPR052047">
    <property type="entry name" value="GH94_Enzymes"/>
</dbReference>
<keyword evidence="2" id="KW-0808">Transferase</keyword>
<feature type="domain" description="SOGP N-terminal" evidence="6">
    <location>
        <begin position="18"/>
        <end position="241"/>
    </location>
</feature>
<accession>A0ABW4JIL7</accession>
<feature type="domain" description="Glycoside phosphorylase super sandwich" evidence="4">
    <location>
        <begin position="305"/>
        <end position="553"/>
    </location>
</feature>
<dbReference type="Pfam" id="PF21958">
    <property type="entry name" value="SOGP_N"/>
    <property type="match status" value="1"/>
</dbReference>
<dbReference type="PANTHER" id="PTHR37469:SF2">
    <property type="entry name" value="CELLOBIONIC ACID PHOSPHORYLASE"/>
    <property type="match status" value="1"/>
</dbReference>
<dbReference type="InterPro" id="IPR048771">
    <property type="entry name" value="SOGP_2nd"/>
</dbReference>
<evidence type="ECO:0000256" key="2">
    <source>
        <dbReference type="ARBA" id="ARBA00022679"/>
    </source>
</evidence>
<sequence>MTYDNSAFHVKAGDFDFTFLNSGDISKATYKSMLINRLVTNSIDGAFNNLYLRVHRGSTMKVFPLLGVKSTSDVYCGDGRMIWRGTADAVQYEVTFYLSDQGIWFWDVKVSGDDVEIDIILGQDLGLAIKDTVRTNEAYACQYIDHKVFEDENRGVVMCSRQNQPQDGSYPYIQQGCLTKVIGYSTDGYQFFGLSYKETNQPEALMKSTLANEVYQYEFAYTALQSERKHLRGTDHIVFYGLFKEDHPLAVKQLEFYGEVEAAWDHIQLQNHLPVYQMKRAFISPRFGAPLRTIQMTREEVGGLFPRRHEEEWDGETLLSFFTDTHEHVVLKDKELRVERPHGHILMTGKNDGIVEDVLTSTSYMYGVFNSQLTVGNTSFHKMITNTRDALNIMKTSGQRIYIEMNGTYHLLTMPSMFELGFNYAKWYYKTEDDLIIVTNYTVFDSPEIRLNVCSTAGKSYRFLVTNQVAMNNQEYEVPFRLEFDDETVSLYAGDGSDSSSVYPKLCYRQRVDGTDIALKDENLFASNIAAGTCSLVVLELRATNEWTMVTQGLLHGEASSFVEREWKSEVERFRAFYQSLMNGFRLSQNGDSTDEFEKYNDTAWWYTHNMLVHFSVPHGLEQYGGAAWGTRDVCQGPTEYFLATQNYHTVRQILETVYTHQYADDGNWPQWFMFDKYHQIQQEDSHGDIIVWPIKALADYIMTSGDDSILHQEVPYTERGSFDFTSVSETILDHVKKQVGYIKLHFSPGTHLPMYGDGDWDDTLQPADAQLKKRLISSWTTALTYQALVKLSLALEQVDSEFAMELQSVASKIAEDFTDVLAKAGVVPGFVLTAPNGQMELMLHPSDEKTGIQYRLLPMLRSTISELFTLEQAEAHYHIIKKEMFFPDGVRLMNKPAQYDGGVSHYFKRAEQAANFGREIGLQYVHAHIRFIEAMAKLGKSEDVWQGLQIINPIGIKKVVPNAALRQSNTYFSSSDGNFLTRYEAQEQFDRLRTGTVEVKGGWRIYSSGPGIYMNQFISHALGIRFHLNHLVIDPVLPQKLDGLQFQFQVKGYLVVFVYHLSGAALSRVVINGQDVSTEAVVNKYRNAGLMITSDELDRVMTDGANVIDIFME</sequence>
<dbReference type="InterPro" id="IPR008928">
    <property type="entry name" value="6-hairpin_glycosidase_sf"/>
</dbReference>
<evidence type="ECO:0000259" key="5">
    <source>
        <dbReference type="Pfam" id="PF21270"/>
    </source>
</evidence>
<dbReference type="GO" id="GO:0016787">
    <property type="term" value="F:hydrolase activity"/>
    <property type="evidence" value="ECO:0007669"/>
    <property type="project" value="UniProtKB-KW"/>
</dbReference>
<evidence type="ECO:0000256" key="1">
    <source>
        <dbReference type="ARBA" id="ARBA00022676"/>
    </source>
</evidence>
<dbReference type="Pfam" id="PF21250">
    <property type="entry name" value="SOGP_2nd"/>
    <property type="match status" value="1"/>
</dbReference>
<evidence type="ECO:0000259" key="4">
    <source>
        <dbReference type="Pfam" id="PF21250"/>
    </source>
</evidence>
<dbReference type="Gene3D" id="1.50.10.10">
    <property type="match status" value="1"/>
</dbReference>
<comment type="caution">
    <text evidence="7">The sequence shown here is derived from an EMBL/GenBank/DDBJ whole genome shotgun (WGS) entry which is preliminary data.</text>
</comment>
<dbReference type="Pfam" id="PF21270">
    <property type="entry name" value="SOGP_4th"/>
    <property type="match status" value="1"/>
</dbReference>
<evidence type="ECO:0000259" key="3">
    <source>
        <dbReference type="Pfam" id="PF17167"/>
    </source>
</evidence>
<reference evidence="8" key="1">
    <citation type="journal article" date="2019" name="Int. J. Syst. Evol. Microbiol.">
        <title>The Global Catalogue of Microorganisms (GCM) 10K type strain sequencing project: providing services to taxonomists for standard genome sequencing and annotation.</title>
        <authorList>
            <consortium name="The Broad Institute Genomics Platform"/>
            <consortium name="The Broad Institute Genome Sequencing Center for Infectious Disease"/>
            <person name="Wu L."/>
            <person name="Ma J."/>
        </authorList>
    </citation>
    <scope>NUCLEOTIDE SEQUENCE [LARGE SCALE GENOMIC DNA]</scope>
    <source>
        <strain evidence="8">CGMCC 1.12286</strain>
    </source>
</reference>
<evidence type="ECO:0000259" key="6">
    <source>
        <dbReference type="Pfam" id="PF21958"/>
    </source>
</evidence>
<keyword evidence="7" id="KW-0378">Hydrolase</keyword>
<dbReference type="InterPro" id="IPR033432">
    <property type="entry name" value="GH94_catalytic"/>
</dbReference>
<dbReference type="InterPro" id="IPR012341">
    <property type="entry name" value="6hp_glycosidase-like_sf"/>
</dbReference>
<dbReference type="PANTHER" id="PTHR37469">
    <property type="entry name" value="CELLOBIONIC ACID PHOSPHORYLASE-RELATED"/>
    <property type="match status" value="1"/>
</dbReference>
<protein>
    <submittedName>
        <fullName evidence="7">GH36-type glycosyl hydrolase domain-containing protein</fullName>
    </submittedName>
</protein>
<keyword evidence="1" id="KW-0328">Glycosyltransferase</keyword>
<dbReference type="SUPFAM" id="SSF48208">
    <property type="entry name" value="Six-hairpin glycosidases"/>
    <property type="match status" value="1"/>
</dbReference>